<feature type="transmembrane region" description="Helical" evidence="1">
    <location>
        <begin position="66"/>
        <end position="82"/>
    </location>
</feature>
<keyword evidence="1" id="KW-0812">Transmembrane</keyword>
<dbReference type="AlphaFoldDB" id="A0A2D3L4B7"/>
<feature type="transmembrane region" description="Helical" evidence="1">
    <location>
        <begin position="131"/>
        <end position="149"/>
    </location>
</feature>
<dbReference type="RefSeq" id="WP_100018637.1">
    <property type="nucleotide sequence ID" value="NZ_CP024723.1"/>
</dbReference>
<sequence>MIMKEKELTAAESLKLIERTIEQGRRDVAKASAQPLLVWGGLVLSTSLIIWLLITNTPNGEGGGRWYLLWILMSLIGGVYQYKYNQFRSVPDSIVSRTIGYMWGVFGISVFVLWAINICAITFGGISVRQVIPMTPTIILLMGLSVAVTGLMMNRLFISIIGAVACAICAYFSLVNQGVNELLCVAVTAVFTLIIPGLYLKFSNGR</sequence>
<accession>A0A2D3L4B7</accession>
<evidence type="ECO:0000313" key="2">
    <source>
        <dbReference type="EMBL" id="ATV25414.1"/>
    </source>
</evidence>
<feature type="transmembrane region" description="Helical" evidence="1">
    <location>
        <begin position="180"/>
        <end position="200"/>
    </location>
</feature>
<evidence type="ECO:0000313" key="3">
    <source>
        <dbReference type="Proteomes" id="UP000229630"/>
    </source>
</evidence>
<feature type="transmembrane region" description="Helical" evidence="1">
    <location>
        <begin position="103"/>
        <end position="125"/>
    </location>
</feature>
<feature type="transmembrane region" description="Helical" evidence="1">
    <location>
        <begin position="156"/>
        <end position="174"/>
    </location>
</feature>
<name>A0A2D3L4B7_PREIN</name>
<reference evidence="2 3" key="1">
    <citation type="submission" date="2017-11" db="EMBL/GenBank/DDBJ databases">
        <title>Genome sequencing of Prevotella intermedia KCOM 2837.</title>
        <authorList>
            <person name="Kook J.-K."/>
            <person name="Park S.-N."/>
            <person name="Lim Y.K."/>
        </authorList>
    </citation>
    <scope>NUCLEOTIDE SEQUENCE [LARGE SCALE GENOMIC DNA]</scope>
    <source>
        <strain evidence="2 3">KCOM 2837</strain>
    </source>
</reference>
<feature type="transmembrane region" description="Helical" evidence="1">
    <location>
        <begin position="36"/>
        <end position="54"/>
    </location>
</feature>
<keyword evidence="1" id="KW-0472">Membrane</keyword>
<keyword evidence="1" id="KW-1133">Transmembrane helix</keyword>
<dbReference type="EMBL" id="CP024723">
    <property type="protein sequence ID" value="ATV25414.1"/>
    <property type="molecule type" value="Genomic_DNA"/>
</dbReference>
<evidence type="ECO:0000256" key="1">
    <source>
        <dbReference type="SAM" id="Phobius"/>
    </source>
</evidence>
<organism evidence="2 3">
    <name type="scientific">Prevotella intermedia</name>
    <dbReference type="NCBI Taxonomy" id="28131"/>
    <lineage>
        <taxon>Bacteria</taxon>
        <taxon>Pseudomonadati</taxon>
        <taxon>Bacteroidota</taxon>
        <taxon>Bacteroidia</taxon>
        <taxon>Bacteroidales</taxon>
        <taxon>Prevotellaceae</taxon>
        <taxon>Prevotella</taxon>
    </lineage>
</organism>
<dbReference type="Proteomes" id="UP000229630">
    <property type="component" value="Chromosome 1"/>
</dbReference>
<proteinExistence type="predicted"/>
<protein>
    <submittedName>
        <fullName evidence="2">Tellurium resistance protein TerC</fullName>
    </submittedName>
</protein>
<gene>
    <name evidence="2" type="ORF">CTM62_00855</name>
</gene>